<accession>A0A8E2F4G3</accession>
<dbReference type="Proteomes" id="UP000250140">
    <property type="component" value="Unassembled WGS sequence"/>
</dbReference>
<evidence type="ECO:0008006" key="4">
    <source>
        <dbReference type="Google" id="ProtNLM"/>
    </source>
</evidence>
<keyword evidence="1" id="KW-0732">Signal</keyword>
<gene>
    <name evidence="2" type="ORF">AOQ84DRAFT_12941</name>
</gene>
<proteinExistence type="predicted"/>
<reference evidence="2 3" key="1">
    <citation type="journal article" date="2016" name="Nat. Commun.">
        <title>Ectomycorrhizal ecology is imprinted in the genome of the dominant symbiotic fungus Cenococcum geophilum.</title>
        <authorList>
            <consortium name="DOE Joint Genome Institute"/>
            <person name="Peter M."/>
            <person name="Kohler A."/>
            <person name="Ohm R.A."/>
            <person name="Kuo A."/>
            <person name="Krutzmann J."/>
            <person name="Morin E."/>
            <person name="Arend M."/>
            <person name="Barry K.W."/>
            <person name="Binder M."/>
            <person name="Choi C."/>
            <person name="Clum A."/>
            <person name="Copeland A."/>
            <person name="Grisel N."/>
            <person name="Haridas S."/>
            <person name="Kipfer T."/>
            <person name="LaButti K."/>
            <person name="Lindquist E."/>
            <person name="Lipzen A."/>
            <person name="Maire R."/>
            <person name="Meier B."/>
            <person name="Mihaltcheva S."/>
            <person name="Molinier V."/>
            <person name="Murat C."/>
            <person name="Poggeler S."/>
            <person name="Quandt C.A."/>
            <person name="Sperisen C."/>
            <person name="Tritt A."/>
            <person name="Tisserant E."/>
            <person name="Crous P.W."/>
            <person name="Henrissat B."/>
            <person name="Nehls U."/>
            <person name="Egli S."/>
            <person name="Spatafora J.W."/>
            <person name="Grigoriev I.V."/>
            <person name="Martin F.M."/>
        </authorList>
    </citation>
    <scope>NUCLEOTIDE SEQUENCE [LARGE SCALE GENOMIC DNA]</scope>
    <source>
        <strain evidence="2 3">CBS 207.34</strain>
    </source>
</reference>
<dbReference type="EMBL" id="KV749359">
    <property type="protein sequence ID" value="OCL09793.1"/>
    <property type="molecule type" value="Genomic_DNA"/>
</dbReference>
<protein>
    <recommendedName>
        <fullName evidence="4">Secreted protein</fullName>
    </recommendedName>
</protein>
<feature type="signal peptide" evidence="1">
    <location>
        <begin position="1"/>
        <end position="17"/>
    </location>
</feature>
<dbReference type="AlphaFoldDB" id="A0A8E2F4G3"/>
<evidence type="ECO:0000313" key="3">
    <source>
        <dbReference type="Proteomes" id="UP000250140"/>
    </source>
</evidence>
<evidence type="ECO:0000313" key="2">
    <source>
        <dbReference type="EMBL" id="OCL09793.1"/>
    </source>
</evidence>
<name>A0A8E2F4G3_9PEZI</name>
<sequence length="74" mass="7928">MANGGLGLVWLGLGSLAASIGVSEMKHVVRPFERGVDSVTVGFLHRVRSGRAFIKQLTINTTVQTISNMPYDGL</sequence>
<organism evidence="2 3">
    <name type="scientific">Glonium stellatum</name>
    <dbReference type="NCBI Taxonomy" id="574774"/>
    <lineage>
        <taxon>Eukaryota</taxon>
        <taxon>Fungi</taxon>
        <taxon>Dikarya</taxon>
        <taxon>Ascomycota</taxon>
        <taxon>Pezizomycotina</taxon>
        <taxon>Dothideomycetes</taxon>
        <taxon>Pleosporomycetidae</taxon>
        <taxon>Gloniales</taxon>
        <taxon>Gloniaceae</taxon>
        <taxon>Glonium</taxon>
    </lineage>
</organism>
<evidence type="ECO:0000256" key="1">
    <source>
        <dbReference type="SAM" id="SignalP"/>
    </source>
</evidence>
<feature type="chain" id="PRO_5034367886" description="Secreted protein" evidence="1">
    <location>
        <begin position="18"/>
        <end position="74"/>
    </location>
</feature>
<keyword evidence="3" id="KW-1185">Reference proteome</keyword>